<dbReference type="EMBL" id="QRDW01000004">
    <property type="protein sequence ID" value="RED50916.1"/>
    <property type="molecule type" value="Genomic_DNA"/>
</dbReference>
<dbReference type="SMART" id="SM00086">
    <property type="entry name" value="PAC"/>
    <property type="match status" value="1"/>
</dbReference>
<dbReference type="Pfam" id="PF05231">
    <property type="entry name" value="MASE1"/>
    <property type="match status" value="1"/>
</dbReference>
<reference evidence="10 11" key="1">
    <citation type="submission" date="2018-07" db="EMBL/GenBank/DDBJ databases">
        <title>Genomic Encyclopedia of Type Strains, Phase III (KMG-III): the genomes of soil and plant-associated and newly described type strains.</title>
        <authorList>
            <person name="Whitman W."/>
        </authorList>
    </citation>
    <scope>NUCLEOTIDE SEQUENCE [LARGE SCALE GENOMIC DNA]</scope>
    <source>
        <strain evidence="10 11">CECT 8488</strain>
    </source>
</reference>
<feature type="transmembrane region" description="Helical" evidence="7">
    <location>
        <begin position="155"/>
        <end position="173"/>
    </location>
</feature>
<dbReference type="InterPro" id="IPR043128">
    <property type="entry name" value="Rev_trsase/Diguanyl_cyclase"/>
</dbReference>
<dbReference type="InterPro" id="IPR013655">
    <property type="entry name" value="PAS_fold_3"/>
</dbReference>
<dbReference type="CDD" id="cd00130">
    <property type="entry name" value="PAS"/>
    <property type="match status" value="1"/>
</dbReference>
<dbReference type="InterPro" id="IPR029787">
    <property type="entry name" value="Nucleotide_cyclase"/>
</dbReference>
<evidence type="ECO:0000256" key="2">
    <source>
        <dbReference type="ARBA" id="ARBA00022475"/>
    </source>
</evidence>
<feature type="transmembrane region" description="Helical" evidence="7">
    <location>
        <begin position="231"/>
        <end position="250"/>
    </location>
</feature>
<evidence type="ECO:0000256" key="6">
    <source>
        <dbReference type="SAM" id="Coils"/>
    </source>
</evidence>
<feature type="coiled-coil region" evidence="6">
    <location>
        <begin position="286"/>
        <end position="313"/>
    </location>
</feature>
<dbReference type="Pfam" id="PF00990">
    <property type="entry name" value="GGDEF"/>
    <property type="match status" value="1"/>
</dbReference>
<evidence type="ECO:0000256" key="7">
    <source>
        <dbReference type="SAM" id="Phobius"/>
    </source>
</evidence>
<feature type="domain" description="GGDEF" evidence="9">
    <location>
        <begin position="461"/>
        <end position="593"/>
    </location>
</feature>
<dbReference type="InterPro" id="IPR000700">
    <property type="entry name" value="PAS-assoc_C"/>
</dbReference>
<dbReference type="InterPro" id="IPR000014">
    <property type="entry name" value="PAS"/>
</dbReference>
<feature type="domain" description="PAC" evidence="8">
    <location>
        <begin position="377"/>
        <end position="429"/>
    </location>
</feature>
<dbReference type="NCBIfam" id="TIGR00254">
    <property type="entry name" value="GGDEF"/>
    <property type="match status" value="1"/>
</dbReference>
<dbReference type="SUPFAM" id="SSF55073">
    <property type="entry name" value="Nucleotide cyclase"/>
    <property type="match status" value="1"/>
</dbReference>
<comment type="caution">
    <text evidence="10">The sequence shown here is derived from an EMBL/GenBank/DDBJ whole genome shotgun (WGS) entry which is preliminary data.</text>
</comment>
<dbReference type="InterPro" id="IPR007895">
    <property type="entry name" value="MASE1"/>
</dbReference>
<dbReference type="NCBIfam" id="TIGR00229">
    <property type="entry name" value="sensory_box"/>
    <property type="match status" value="1"/>
</dbReference>
<dbReference type="PROSITE" id="PS50887">
    <property type="entry name" value="GGDEF"/>
    <property type="match status" value="1"/>
</dbReference>
<evidence type="ECO:0000259" key="8">
    <source>
        <dbReference type="PROSITE" id="PS50113"/>
    </source>
</evidence>
<feature type="transmembrane region" description="Helical" evidence="7">
    <location>
        <begin position="12"/>
        <end position="32"/>
    </location>
</feature>
<proteinExistence type="predicted"/>
<dbReference type="CDD" id="cd01949">
    <property type="entry name" value="GGDEF"/>
    <property type="match status" value="1"/>
</dbReference>
<protein>
    <submittedName>
        <fullName evidence="10">PAS domain S-box-containing protein/diguanylate cyclase (GGDEF)-like protein</fullName>
    </submittedName>
</protein>
<dbReference type="Proteomes" id="UP000256845">
    <property type="component" value="Unassembled WGS sequence"/>
</dbReference>
<name>A0A3D9HPT7_9PROT</name>
<dbReference type="Pfam" id="PF08447">
    <property type="entry name" value="PAS_3"/>
    <property type="match status" value="1"/>
</dbReference>
<gene>
    <name evidence="10" type="ORF">DFP90_104188</name>
</gene>
<dbReference type="Gene3D" id="3.30.70.270">
    <property type="match status" value="1"/>
</dbReference>
<dbReference type="FunFam" id="3.30.70.270:FF:000001">
    <property type="entry name" value="Diguanylate cyclase domain protein"/>
    <property type="match status" value="1"/>
</dbReference>
<dbReference type="Gene3D" id="2.10.70.100">
    <property type="match status" value="1"/>
</dbReference>
<dbReference type="GO" id="GO:0005886">
    <property type="term" value="C:plasma membrane"/>
    <property type="evidence" value="ECO:0007669"/>
    <property type="project" value="UniProtKB-SubCell"/>
</dbReference>
<dbReference type="RefSeq" id="WP_115936704.1">
    <property type="nucleotide sequence ID" value="NZ_QRDW01000004.1"/>
</dbReference>
<evidence type="ECO:0000313" key="11">
    <source>
        <dbReference type="Proteomes" id="UP000256845"/>
    </source>
</evidence>
<keyword evidence="5 7" id="KW-0472">Membrane</keyword>
<feature type="transmembrane region" description="Helical" evidence="7">
    <location>
        <begin position="270"/>
        <end position="290"/>
    </location>
</feature>
<dbReference type="InterPro" id="IPR000160">
    <property type="entry name" value="GGDEF_dom"/>
</dbReference>
<dbReference type="Gene3D" id="3.30.450.20">
    <property type="entry name" value="PAS domain"/>
    <property type="match status" value="1"/>
</dbReference>
<organism evidence="10 11">
    <name type="scientific">Aestuariispira insulae</name>
    <dbReference type="NCBI Taxonomy" id="1461337"/>
    <lineage>
        <taxon>Bacteria</taxon>
        <taxon>Pseudomonadati</taxon>
        <taxon>Pseudomonadota</taxon>
        <taxon>Alphaproteobacteria</taxon>
        <taxon>Rhodospirillales</taxon>
        <taxon>Kiloniellaceae</taxon>
        <taxon>Aestuariispira</taxon>
    </lineage>
</organism>
<sequence length="593" mass="66747">MESTRARSTIAAETFLLSSACFLTAYASGFFISTISEFPIIWLADAVFLAYLLRTEGRYLPGNSLAVWSATCLAFLADGASPIDAVAFSAIHLFQTLLAYALVCNLHGAIVLLERLGQALGLFFYGALLPSAGGAIAAAGYLVVMHGHDFQQSWLDWWFTGALGLLVATPPLLTWDPDPRSRIPFSRQLAESFAWPAFSLVITALVFLQTSPVNLYLMLPPLLIMAIRLPSFIYSLTALINILLACYLTITGNGPFWQDDSSLPPHDVVQSLEFFLGVVFLTTYIVSAIVKELRDAQTKLQTSEKRLDEAHELLQLGNWEWNFITNQQHWDERLCRVFGLKDDYPATVEELEKVLHEDDRERVFDDIRKARVAGTSFEHQFRIVRPDGRIRYLHCVYTFVTEKSGRVVESHGTCRDITHEKRTEAQFREQAYRDTLTGLPNRAYLNNRLAQAVARGERHGFRFSVMMLDLDYFKQINDLHGHGVGDQVLVEVARRLTKSLRINDTVTRLGGDEFTIVVEETCQPEDLKRIAEKIIQSVSQPIQVDNVRCAVGVSIGCAIFPDHGQEENTLLERADKAMYQVKRRGRNGFELAS</sequence>
<comment type="subcellular location">
    <subcellularLocation>
        <location evidence="1">Cell membrane</location>
        <topology evidence="1">Multi-pass membrane protein</topology>
    </subcellularLocation>
</comment>
<keyword evidence="4 7" id="KW-1133">Transmembrane helix</keyword>
<evidence type="ECO:0000259" key="9">
    <source>
        <dbReference type="PROSITE" id="PS50887"/>
    </source>
</evidence>
<dbReference type="SMART" id="SM00267">
    <property type="entry name" value="GGDEF"/>
    <property type="match status" value="1"/>
</dbReference>
<dbReference type="GO" id="GO:0003824">
    <property type="term" value="F:catalytic activity"/>
    <property type="evidence" value="ECO:0007669"/>
    <property type="project" value="UniProtKB-ARBA"/>
</dbReference>
<accession>A0A3D9HPT7</accession>
<evidence type="ECO:0000256" key="5">
    <source>
        <dbReference type="ARBA" id="ARBA00023136"/>
    </source>
</evidence>
<dbReference type="SUPFAM" id="SSF55785">
    <property type="entry name" value="PYP-like sensor domain (PAS domain)"/>
    <property type="match status" value="1"/>
</dbReference>
<dbReference type="InterPro" id="IPR052163">
    <property type="entry name" value="DGC-Regulatory_Protein"/>
</dbReference>
<feature type="transmembrane region" description="Helical" evidence="7">
    <location>
        <begin position="193"/>
        <end position="219"/>
    </location>
</feature>
<feature type="transmembrane region" description="Helical" evidence="7">
    <location>
        <begin position="97"/>
        <end position="116"/>
    </location>
</feature>
<evidence type="ECO:0000256" key="3">
    <source>
        <dbReference type="ARBA" id="ARBA00022692"/>
    </source>
</evidence>
<dbReference type="InterPro" id="IPR001610">
    <property type="entry name" value="PAC"/>
</dbReference>
<keyword evidence="11" id="KW-1185">Reference proteome</keyword>
<dbReference type="PROSITE" id="PS50113">
    <property type="entry name" value="PAC"/>
    <property type="match status" value="1"/>
</dbReference>
<dbReference type="OrthoDB" id="9812260at2"/>
<feature type="transmembrane region" description="Helical" evidence="7">
    <location>
        <begin position="122"/>
        <end position="143"/>
    </location>
</feature>
<keyword evidence="3 7" id="KW-0812">Transmembrane</keyword>
<evidence type="ECO:0000256" key="1">
    <source>
        <dbReference type="ARBA" id="ARBA00004651"/>
    </source>
</evidence>
<evidence type="ECO:0000256" key="4">
    <source>
        <dbReference type="ARBA" id="ARBA00022989"/>
    </source>
</evidence>
<dbReference type="AlphaFoldDB" id="A0A3D9HPT7"/>
<dbReference type="InterPro" id="IPR035965">
    <property type="entry name" value="PAS-like_dom_sf"/>
</dbReference>
<dbReference type="PANTHER" id="PTHR46663">
    <property type="entry name" value="DIGUANYLATE CYCLASE DGCT-RELATED"/>
    <property type="match status" value="1"/>
</dbReference>
<dbReference type="PANTHER" id="PTHR46663:SF2">
    <property type="entry name" value="GGDEF DOMAIN-CONTAINING PROTEIN"/>
    <property type="match status" value="1"/>
</dbReference>
<keyword evidence="6" id="KW-0175">Coiled coil</keyword>
<evidence type="ECO:0000313" key="10">
    <source>
        <dbReference type="EMBL" id="RED50916.1"/>
    </source>
</evidence>
<keyword evidence="2" id="KW-1003">Cell membrane</keyword>